<keyword evidence="3" id="KW-0460">Magnesium</keyword>
<organism evidence="4 5">
    <name type="scientific">Derxia gummosa DSM 723</name>
    <dbReference type="NCBI Taxonomy" id="1121388"/>
    <lineage>
        <taxon>Bacteria</taxon>
        <taxon>Pseudomonadati</taxon>
        <taxon>Pseudomonadota</taxon>
        <taxon>Betaproteobacteria</taxon>
        <taxon>Burkholderiales</taxon>
        <taxon>Alcaligenaceae</taxon>
        <taxon>Derxia</taxon>
    </lineage>
</organism>
<dbReference type="EC" id="3.-.-.-" evidence="5"/>
<dbReference type="Gene3D" id="3.40.50.1000">
    <property type="entry name" value="HAD superfamily/HAD-like"/>
    <property type="match status" value="1"/>
</dbReference>
<dbReference type="GO" id="GO:0046872">
    <property type="term" value="F:metal ion binding"/>
    <property type="evidence" value="ECO:0007669"/>
    <property type="project" value="UniProtKB-KW"/>
</dbReference>
<dbReference type="PANTHER" id="PTHR43344">
    <property type="entry name" value="PHOSPHOSERINE PHOSPHATASE"/>
    <property type="match status" value="1"/>
</dbReference>
<keyword evidence="1" id="KW-0479">Metal-binding</keyword>
<dbReference type="Proteomes" id="UP000675920">
    <property type="component" value="Unplaced"/>
</dbReference>
<evidence type="ECO:0000313" key="5">
    <source>
        <dbReference type="RefSeq" id="WP_156924531.1"/>
    </source>
</evidence>
<keyword evidence="4" id="KW-1185">Reference proteome</keyword>
<dbReference type="RefSeq" id="WP_156924531.1">
    <property type="nucleotide sequence ID" value="NZ_KI519499.1"/>
</dbReference>
<reference evidence="5" key="1">
    <citation type="journal article" date="2004" name="Trends Biochem. Sci.">
        <title>Phosphoryl group transfer: evolution of a catalytic scaffold.</title>
        <authorList>
            <person name="Allen K.N."/>
            <person name="Dunaway-Mariano D."/>
        </authorList>
    </citation>
    <scope>NUCLEOTIDE SEQUENCE</scope>
</reference>
<reference evidence="5" key="4">
    <citation type="journal article" date="2023" name="Curr. Res. Struct. Biol.">
        <title>The conserved crown bridge loop at the catalytic centre of enzymes of the haloacid dehalogenase superfamily.</title>
        <authorList>
            <person name="Leader D.P."/>
            <person name="Milner-White E.J."/>
        </authorList>
    </citation>
    <scope>NUCLEOTIDE SEQUENCE</scope>
</reference>
<dbReference type="InterPro" id="IPR006385">
    <property type="entry name" value="HAD_hydro_SerB1"/>
</dbReference>
<dbReference type="OrthoDB" id="9784466at2"/>
<evidence type="ECO:0000256" key="2">
    <source>
        <dbReference type="ARBA" id="ARBA00022801"/>
    </source>
</evidence>
<dbReference type="NCBIfam" id="TIGR01490">
    <property type="entry name" value="HAD-SF-IB-hyp1"/>
    <property type="match status" value="1"/>
</dbReference>
<reference evidence="5" key="2">
    <citation type="journal article" date="2006" name="J. Mol. Biol.">
        <title>Evolutionary genomics of the HAD superfamily: understanding the structural adaptations and catalytic diversity in a superfamily of phosphoesterases and allied enzymes.</title>
        <authorList>
            <person name="Burroughs A.M."/>
            <person name="Allen K.N."/>
            <person name="Dunaway-Mariano D."/>
            <person name="Aravind L."/>
        </authorList>
    </citation>
    <scope>NUCLEOTIDE SEQUENCE</scope>
</reference>
<dbReference type="SUPFAM" id="SSF56784">
    <property type="entry name" value="HAD-like"/>
    <property type="match status" value="1"/>
</dbReference>
<accession>A0A8B6XCU2</accession>
<protein>
    <submittedName>
        <fullName evidence="5">HAD family hydrolase</fullName>
        <ecNumber evidence="5">3.-.-.-</ecNumber>
    </submittedName>
</protein>
<evidence type="ECO:0000313" key="4">
    <source>
        <dbReference type="Proteomes" id="UP000675920"/>
    </source>
</evidence>
<dbReference type="Pfam" id="PF12710">
    <property type="entry name" value="HAD"/>
    <property type="match status" value="1"/>
</dbReference>
<evidence type="ECO:0000256" key="1">
    <source>
        <dbReference type="ARBA" id="ARBA00022723"/>
    </source>
</evidence>
<dbReference type="InterPro" id="IPR023214">
    <property type="entry name" value="HAD_sf"/>
</dbReference>
<sequence length="249" mass="28248">MGSNPASRTKFKVHSDYLNGPFVFGMKRRLALFDLDHTLISYDSGADLLRFLVARELVDAGFVDRYTEHCIEYVAGRVDLRQLNREYYALLMRYPVESLTAWRNEWREESGKHVSAAAMRLVHSHHASGDLCCLVTATSEFIASAYREIFGFEHMVATRIAMAEGPQGSFISGEVEGLLNYREGKIANVRDWLLAQGLDWSSFDESVFYSDSFNDLPLLEYVSHPVAVTPDARLRAVAIERGWRILDLA</sequence>
<proteinExistence type="predicted"/>
<dbReference type="AlphaFoldDB" id="A0A8B6XCU2"/>
<dbReference type="NCBIfam" id="TIGR01488">
    <property type="entry name" value="HAD-SF-IB"/>
    <property type="match status" value="1"/>
</dbReference>
<dbReference type="PANTHER" id="PTHR43344:SF13">
    <property type="entry name" value="PHOSPHATASE RV3661-RELATED"/>
    <property type="match status" value="1"/>
</dbReference>
<dbReference type="GO" id="GO:0016787">
    <property type="term" value="F:hydrolase activity"/>
    <property type="evidence" value="ECO:0007669"/>
    <property type="project" value="UniProtKB-KW"/>
</dbReference>
<dbReference type="Gene3D" id="1.20.1440.100">
    <property type="entry name" value="SG protein - dephosphorylation function"/>
    <property type="match status" value="1"/>
</dbReference>
<reference evidence="5" key="5">
    <citation type="submission" date="2025-08" db="UniProtKB">
        <authorList>
            <consortium name="RefSeq"/>
        </authorList>
    </citation>
    <scope>IDENTIFICATION</scope>
</reference>
<keyword evidence="2 5" id="KW-0378">Hydrolase</keyword>
<evidence type="ECO:0000256" key="3">
    <source>
        <dbReference type="ARBA" id="ARBA00022842"/>
    </source>
</evidence>
<dbReference type="InterPro" id="IPR050582">
    <property type="entry name" value="HAD-like_SerB"/>
</dbReference>
<dbReference type="InterPro" id="IPR036412">
    <property type="entry name" value="HAD-like_sf"/>
</dbReference>
<reference evidence="5" key="3">
    <citation type="journal article" date="2021" name="Arch. Biochem. Biophys.">
        <title>Insights into the functional divergence of the haloacid dehalogenase superfamily from phosphomonoesterase to inorganic pyrophosphatase.</title>
        <authorList>
            <person name="Yang L."/>
            <person name="Lu Y."/>
            <person name="Tian W."/>
            <person name="Feng Y."/>
            <person name="Bai J."/>
            <person name="Zhang H."/>
        </authorList>
    </citation>
    <scope>NUCLEOTIDE SEQUENCE</scope>
</reference>
<name>A0A8B6XCU2_9BURK</name>